<dbReference type="InterPro" id="IPR002372">
    <property type="entry name" value="PQQ_rpt_dom"/>
</dbReference>
<evidence type="ECO:0000256" key="1">
    <source>
        <dbReference type="SAM" id="MobiDB-lite"/>
    </source>
</evidence>
<dbReference type="RefSeq" id="WP_338005146.1">
    <property type="nucleotide sequence ID" value="NZ_JAOPKA010000014.1"/>
</dbReference>
<protein>
    <submittedName>
        <fullName evidence="3">PQQ-like beta-propeller repeat protein</fullName>
    </submittedName>
</protein>
<gene>
    <name evidence="3" type="ORF">OB960_18230</name>
</gene>
<dbReference type="InterPro" id="IPR011047">
    <property type="entry name" value="Quinoprotein_ADH-like_sf"/>
</dbReference>
<dbReference type="PROSITE" id="PS51257">
    <property type="entry name" value="PROKAR_LIPOPROTEIN"/>
    <property type="match status" value="1"/>
</dbReference>
<dbReference type="SMART" id="SM00564">
    <property type="entry name" value="PQQ"/>
    <property type="match status" value="13"/>
</dbReference>
<dbReference type="SUPFAM" id="SSF50998">
    <property type="entry name" value="Quinoprotein alcohol dehydrogenase-like"/>
    <property type="match status" value="4"/>
</dbReference>
<reference evidence="3" key="1">
    <citation type="submission" date="2022-09" db="EMBL/GenBank/DDBJ databases">
        <title>Enrichment on poylsaccharides allowed isolation of novel metabolic and taxonomic groups of Haloarchaea.</title>
        <authorList>
            <person name="Sorokin D.Y."/>
            <person name="Elcheninov A.G."/>
            <person name="Khizhniak T.V."/>
            <person name="Kolganova T.V."/>
            <person name="Kublanov I.V."/>
        </authorList>
    </citation>
    <scope>NUCLEOTIDE SEQUENCE</scope>
    <source>
        <strain evidence="3">AArc-xg1-1</strain>
    </source>
</reference>
<evidence type="ECO:0000313" key="4">
    <source>
        <dbReference type="Proteomes" id="UP001321018"/>
    </source>
</evidence>
<proteinExistence type="predicted"/>
<dbReference type="PANTHER" id="PTHR34512">
    <property type="entry name" value="CELL SURFACE PROTEIN"/>
    <property type="match status" value="1"/>
</dbReference>
<accession>A0AAP2Z2D4</accession>
<organism evidence="3 4">
    <name type="scientific">Natronoglomus mannanivorans</name>
    <dbReference type="NCBI Taxonomy" id="2979990"/>
    <lineage>
        <taxon>Archaea</taxon>
        <taxon>Methanobacteriati</taxon>
        <taxon>Methanobacteriota</taxon>
        <taxon>Stenosarchaea group</taxon>
        <taxon>Halobacteria</taxon>
        <taxon>Halobacteriales</taxon>
        <taxon>Natrialbaceae</taxon>
        <taxon>Natronoglomus</taxon>
    </lineage>
</organism>
<dbReference type="EMBL" id="JAOPKA010000014">
    <property type="protein sequence ID" value="MCU4743328.1"/>
    <property type="molecule type" value="Genomic_DNA"/>
</dbReference>
<dbReference type="Pfam" id="PF13360">
    <property type="entry name" value="PQQ_2"/>
    <property type="match status" value="3"/>
</dbReference>
<dbReference type="Proteomes" id="UP001321018">
    <property type="component" value="Unassembled WGS sequence"/>
</dbReference>
<dbReference type="InterPro" id="IPR015943">
    <property type="entry name" value="WD40/YVTN_repeat-like_dom_sf"/>
</dbReference>
<dbReference type="Gene3D" id="2.130.10.10">
    <property type="entry name" value="YVTN repeat-like/Quinoprotein amine dehydrogenase"/>
    <property type="match status" value="2"/>
</dbReference>
<feature type="domain" description="Pyrrolo-quinoline quinone repeat" evidence="2">
    <location>
        <begin position="199"/>
        <end position="429"/>
    </location>
</feature>
<feature type="domain" description="Pyrrolo-quinoline quinone repeat" evidence="2">
    <location>
        <begin position="494"/>
        <end position="652"/>
    </location>
</feature>
<comment type="caution">
    <text evidence="3">The sequence shown here is derived from an EMBL/GenBank/DDBJ whole genome shotgun (WGS) entry which is preliminary data.</text>
</comment>
<feature type="domain" description="Pyrrolo-quinoline quinone repeat" evidence="2">
    <location>
        <begin position="97"/>
        <end position="182"/>
    </location>
</feature>
<sequence length="753" mass="80739">MKKGKYSKILNRREMIAAGSMAVVGSLGGCMQPLLEDGGADESGSELEVTNDSGTLAETDSEEEPQRAATGWTMARKNAQNTSHSGVAMASEVPSRDWGTGGALFRAVADQGTIFACETSGTIHAVDTDTGEKHWSHTVDSPIEARPAVGTDLIGVATEFGQITALDRDDGEVLWSALEGGAGRAGATIHDGVLYGSDHSSIYAFDARSGSQRWEFTHESRIATTPYYADGVIAIVTAGRNRELLVLDSASGTERWTRSMDGNPGSRGRRPTITDDLVIAPAEFDDEPESLYAFDRYTGETVWAWGEGNISFIDHVSVFDDLVVIATPYNIRALDLQTGTPIFDVRPRIPRVNVGQAITRALYVNGQITVGTTAGNVLQLDRNDGEASLLAEGESTIYDLEFDGEFVFTAAANGNLTALDPTTGGEVWSFESHGWPTAQPAVLNDGVYTPLMEDSITKLSRERGETQWTFAGETGFYTTPALSEEFAVVSNSLGDVYAIDRTDGTEYWHASIEPVDVRRFGWRDPIPGIASGSRGLIPVASPTISGDTVYLAEGAVTAFDLEDGTERWTVETDSEAGFHSTPTVFDEMVFVSQQDTRLIAVDATDGTILWEYEEPVNSSPTVVDDVAFVVSNRGGTIALDAQTGDERWINGVGGSTPPAVTDEFVIVTDREIHALTLTDGEQVWSTNPKGDLTTPPTTVDDAVLIGVGNETRAYSLADGDVRWSLPFSQPSVPPVVHDGELYLSSAAGIHKSS</sequence>
<evidence type="ECO:0000259" key="2">
    <source>
        <dbReference type="Pfam" id="PF13360"/>
    </source>
</evidence>
<evidence type="ECO:0000313" key="3">
    <source>
        <dbReference type="EMBL" id="MCU4743328.1"/>
    </source>
</evidence>
<name>A0AAP2Z2D4_9EURY</name>
<feature type="compositionally biased region" description="Polar residues" evidence="1">
    <location>
        <begin position="48"/>
        <end position="58"/>
    </location>
</feature>
<dbReference type="Gene3D" id="2.40.128.630">
    <property type="match status" value="2"/>
</dbReference>
<feature type="region of interest" description="Disordered" evidence="1">
    <location>
        <begin position="34"/>
        <end position="69"/>
    </location>
</feature>
<dbReference type="PANTHER" id="PTHR34512:SF30">
    <property type="entry name" value="OUTER MEMBRANE PROTEIN ASSEMBLY FACTOR BAMB"/>
    <property type="match status" value="1"/>
</dbReference>
<dbReference type="InterPro" id="IPR018391">
    <property type="entry name" value="PQQ_b-propeller_rpt"/>
</dbReference>
<dbReference type="AlphaFoldDB" id="A0AAP2Z2D4"/>